<proteinExistence type="predicted"/>
<feature type="compositionally biased region" description="Pro residues" evidence="1">
    <location>
        <begin position="517"/>
        <end position="527"/>
    </location>
</feature>
<evidence type="ECO:0000256" key="1">
    <source>
        <dbReference type="SAM" id="MobiDB-lite"/>
    </source>
</evidence>
<feature type="compositionally biased region" description="Low complexity" evidence="1">
    <location>
        <begin position="683"/>
        <end position="693"/>
    </location>
</feature>
<feature type="compositionally biased region" description="Polar residues" evidence="1">
    <location>
        <begin position="566"/>
        <end position="589"/>
    </location>
</feature>
<dbReference type="Pfam" id="PF20566">
    <property type="entry name" value="Eap1"/>
    <property type="match status" value="1"/>
</dbReference>
<name>A0A9P7YXF6_9HELO</name>
<feature type="compositionally biased region" description="Polar residues" evidence="1">
    <location>
        <begin position="493"/>
        <end position="504"/>
    </location>
</feature>
<dbReference type="EMBL" id="MU254200">
    <property type="protein sequence ID" value="KAG9241521.1"/>
    <property type="molecule type" value="Genomic_DNA"/>
</dbReference>
<feature type="compositionally biased region" description="Basic and acidic residues" evidence="1">
    <location>
        <begin position="167"/>
        <end position="200"/>
    </location>
</feature>
<feature type="compositionally biased region" description="Basic and acidic residues" evidence="1">
    <location>
        <begin position="207"/>
        <end position="313"/>
    </location>
</feature>
<feature type="region of interest" description="Disordered" evidence="1">
    <location>
        <begin position="779"/>
        <end position="841"/>
    </location>
</feature>
<feature type="region of interest" description="Disordered" evidence="1">
    <location>
        <begin position="16"/>
        <end position="592"/>
    </location>
</feature>
<dbReference type="OrthoDB" id="2504266at2759"/>
<feature type="compositionally biased region" description="Pro residues" evidence="1">
    <location>
        <begin position="784"/>
        <end position="806"/>
    </location>
</feature>
<evidence type="ECO:0000313" key="2">
    <source>
        <dbReference type="EMBL" id="KAG9241521.1"/>
    </source>
</evidence>
<organism evidence="2 3">
    <name type="scientific">Calycina marina</name>
    <dbReference type="NCBI Taxonomy" id="1763456"/>
    <lineage>
        <taxon>Eukaryota</taxon>
        <taxon>Fungi</taxon>
        <taxon>Dikarya</taxon>
        <taxon>Ascomycota</taxon>
        <taxon>Pezizomycotina</taxon>
        <taxon>Leotiomycetes</taxon>
        <taxon>Helotiales</taxon>
        <taxon>Pezizellaceae</taxon>
        <taxon>Calycina</taxon>
    </lineage>
</organism>
<feature type="compositionally biased region" description="Basic and acidic residues" evidence="1">
    <location>
        <begin position="552"/>
        <end position="564"/>
    </location>
</feature>
<protein>
    <submittedName>
        <fullName evidence="2">Uncharacterized protein</fullName>
    </submittedName>
</protein>
<feature type="region of interest" description="Disordered" evidence="1">
    <location>
        <begin position="673"/>
        <end position="760"/>
    </location>
</feature>
<accession>A0A9P7YXF6</accession>
<feature type="compositionally biased region" description="Basic and acidic residues" evidence="1">
    <location>
        <begin position="125"/>
        <end position="135"/>
    </location>
</feature>
<feature type="compositionally biased region" description="Basic and acidic residues" evidence="1">
    <location>
        <begin position="703"/>
        <end position="713"/>
    </location>
</feature>
<sequence length="841" mass="94787">MAKRYTPGELKFLRKSPLVAKPPNLRPAEQWMGSSPAEAPRKTANTSVDRTKRTDSDALNDQTNRHLHHISRNSRDPTDIVLGPPQTSFISATSSRNAKAFDSNSERPSLRHTEDSSDGFTLRGKGREGEDERGPRSALRSRRGDGEGELETGWEKVKLRKSFGAEGVERFNGRMGGLDRHKDDRRNKDREEGEGRERPQRGFGAFERSRDKNGDTDQEREPRRNGLGRGRTESWRDKEDAPPTPRGDRNSNGDRLVDRDRDRDRNRGWREKEHDDHGEQTRERGDHKHGRNERADRRWDRNSREEKEDREPEWMDEPANIEDPKAHTMEEFEKWKQSRKVNDAMAASKTPAEETAPKPDAGGSFFESEKEKLKVDTPAAIETGPDKFFGMWSTPKDEHPPESAIESKKEGATRPKAGGKASRFTSFFAAVEEPVRRDTEPVPVVPQGPPSTDLLASFFQTQATQANASPANQGSARSPDAQTPDVERAAFQQLLSKLKIQSNGPNTTPPANAQQQPQPPTSTPLPTPARASGPERQYAQPAPNMDLFQQYRPERLERHEERPNPTHRSSQHALQELLNQRQNAGSQGPTRPEQLLNDLVIQRHNSSSQGSFRPDQPTHNSQYLMDLLTHHPEPKRIEQTMVRGPPQRPGERQMPLDYQVREQMIFDREALQHHRDAQRERLAAQQQQRQSRPQAPPGFYDEPQLRAQHERHGPPPQPTQILQRPPPGLHNMQQNWPQSPSELGPQQQLRQPHIAPPPGLAAGPGRGMPMPQMYPPSFQAMNSYPPPDGRMQPPPGFFNPPPPGFLPPGVSGAGINGFPSPDAFGGQHFDGRGPPPSGYRR</sequence>
<feature type="compositionally biased region" description="Polar residues" evidence="1">
    <location>
        <begin position="85"/>
        <end position="103"/>
    </location>
</feature>
<feature type="compositionally biased region" description="Basic and acidic residues" evidence="1">
    <location>
        <begin position="395"/>
        <end position="413"/>
    </location>
</feature>
<comment type="caution">
    <text evidence="2">The sequence shown here is derived from an EMBL/GenBank/DDBJ whole genome shotgun (WGS) entry which is preliminary data.</text>
</comment>
<feature type="compositionally biased region" description="Low complexity" evidence="1">
    <location>
        <begin position="505"/>
        <end position="516"/>
    </location>
</feature>
<feature type="compositionally biased region" description="Basic and acidic residues" evidence="1">
    <location>
        <begin position="322"/>
        <end position="342"/>
    </location>
</feature>
<feature type="compositionally biased region" description="Pro residues" evidence="1">
    <location>
        <begin position="714"/>
        <end position="728"/>
    </location>
</feature>
<feature type="compositionally biased region" description="Polar residues" evidence="1">
    <location>
        <begin position="731"/>
        <end position="750"/>
    </location>
</feature>
<dbReference type="Proteomes" id="UP000887226">
    <property type="component" value="Unassembled WGS sequence"/>
</dbReference>
<feature type="compositionally biased region" description="Polar residues" evidence="1">
    <location>
        <begin position="458"/>
        <end position="476"/>
    </location>
</feature>
<evidence type="ECO:0000313" key="3">
    <source>
        <dbReference type="Proteomes" id="UP000887226"/>
    </source>
</evidence>
<dbReference type="AlphaFoldDB" id="A0A9P7YXF6"/>
<feature type="compositionally biased region" description="Basic and acidic residues" evidence="1">
    <location>
        <begin position="673"/>
        <end position="682"/>
    </location>
</feature>
<feature type="compositionally biased region" description="Basic and acidic residues" evidence="1">
    <location>
        <begin position="104"/>
        <end position="115"/>
    </location>
</feature>
<reference evidence="2" key="1">
    <citation type="journal article" date="2021" name="IMA Fungus">
        <title>Genomic characterization of three marine fungi, including Emericellopsis atlantica sp. nov. with signatures of a generalist lifestyle and marine biomass degradation.</title>
        <authorList>
            <person name="Hagestad O.C."/>
            <person name="Hou L."/>
            <person name="Andersen J.H."/>
            <person name="Hansen E.H."/>
            <person name="Altermark B."/>
            <person name="Li C."/>
            <person name="Kuhnert E."/>
            <person name="Cox R.J."/>
            <person name="Crous P.W."/>
            <person name="Spatafora J.W."/>
            <person name="Lail K."/>
            <person name="Amirebrahimi M."/>
            <person name="Lipzen A."/>
            <person name="Pangilinan J."/>
            <person name="Andreopoulos W."/>
            <person name="Hayes R.D."/>
            <person name="Ng V."/>
            <person name="Grigoriev I.V."/>
            <person name="Jackson S.A."/>
            <person name="Sutton T.D.S."/>
            <person name="Dobson A.D.W."/>
            <person name="Rama T."/>
        </authorList>
    </citation>
    <scope>NUCLEOTIDE SEQUENCE</scope>
    <source>
        <strain evidence="2">TRa3180A</strain>
    </source>
</reference>
<dbReference type="InterPro" id="IPR046784">
    <property type="entry name" value="Eap1"/>
</dbReference>
<keyword evidence="3" id="KW-1185">Reference proteome</keyword>
<gene>
    <name evidence="2" type="ORF">BJ878DRAFT_224378</name>
</gene>